<evidence type="ECO:0000313" key="2">
    <source>
        <dbReference type="EMBL" id="CAI9968194.1"/>
    </source>
</evidence>
<dbReference type="Proteomes" id="UP001642409">
    <property type="component" value="Unassembled WGS sequence"/>
</dbReference>
<reference evidence="3 4" key="2">
    <citation type="submission" date="2024-07" db="EMBL/GenBank/DDBJ databases">
        <authorList>
            <person name="Akdeniz Z."/>
        </authorList>
    </citation>
    <scope>NUCLEOTIDE SEQUENCE [LARGE SCALE GENOMIC DNA]</scope>
</reference>
<name>A0AA86R915_9EUKA</name>
<keyword evidence="4" id="KW-1185">Reference proteome</keyword>
<sequence length="198" mass="22235">MLMEVISILDMSTSMSSLISQTISSYNTFLEKLRMQNSEIFLTLIVFNTQSKIIYEHVNIQSVQNITSQIIITEGESALNDAIGTAITRTQQFIHSLKRKNAPQQVQFFILTSGYDNASKKYSTQQIKEMVTQKDEWEFTFVTSNTDAIAAGERLGFKKENITNINNGGKGSCTSQYDASDVIFDASTMQIEANQKII</sequence>
<reference evidence="2" key="1">
    <citation type="submission" date="2023-06" db="EMBL/GenBank/DDBJ databases">
        <authorList>
            <person name="Kurt Z."/>
        </authorList>
    </citation>
    <scope>NUCLEOTIDE SEQUENCE</scope>
</reference>
<proteinExistence type="predicted"/>
<gene>
    <name evidence="2" type="ORF">HINF_LOCUS55839</name>
    <name evidence="3" type="ORF">HINF_LOCUS70195</name>
</gene>
<dbReference type="InterPro" id="IPR002035">
    <property type="entry name" value="VWF_A"/>
</dbReference>
<organism evidence="2">
    <name type="scientific">Hexamita inflata</name>
    <dbReference type="NCBI Taxonomy" id="28002"/>
    <lineage>
        <taxon>Eukaryota</taxon>
        <taxon>Metamonada</taxon>
        <taxon>Diplomonadida</taxon>
        <taxon>Hexamitidae</taxon>
        <taxon>Hexamitinae</taxon>
        <taxon>Hexamita</taxon>
    </lineage>
</organism>
<accession>A0AA86R915</accession>
<protein>
    <submittedName>
        <fullName evidence="2">von Willebrand factor type A domain-containing protein</fullName>
    </submittedName>
    <submittedName>
        <fullName evidence="3">von_Willebrand factor type A domain-containing protein</fullName>
    </submittedName>
</protein>
<dbReference type="InterPro" id="IPR036465">
    <property type="entry name" value="vWFA_dom_sf"/>
</dbReference>
<dbReference type="Gene3D" id="3.40.50.410">
    <property type="entry name" value="von Willebrand factor, type A domain"/>
    <property type="match status" value="1"/>
</dbReference>
<feature type="domain" description="VWFA" evidence="1">
    <location>
        <begin position="4"/>
        <end position="198"/>
    </location>
</feature>
<evidence type="ECO:0000313" key="3">
    <source>
        <dbReference type="EMBL" id="CAL6099675.1"/>
    </source>
</evidence>
<dbReference type="AlphaFoldDB" id="A0AA86R915"/>
<dbReference type="PROSITE" id="PS50234">
    <property type="entry name" value="VWFA"/>
    <property type="match status" value="1"/>
</dbReference>
<evidence type="ECO:0000313" key="4">
    <source>
        <dbReference type="Proteomes" id="UP001642409"/>
    </source>
</evidence>
<evidence type="ECO:0000259" key="1">
    <source>
        <dbReference type="PROSITE" id="PS50234"/>
    </source>
</evidence>
<dbReference type="SUPFAM" id="SSF53300">
    <property type="entry name" value="vWA-like"/>
    <property type="match status" value="1"/>
</dbReference>
<dbReference type="EMBL" id="CAXDID020000522">
    <property type="protein sequence ID" value="CAL6099675.1"/>
    <property type="molecule type" value="Genomic_DNA"/>
</dbReference>
<dbReference type="EMBL" id="CATOUU010001032">
    <property type="protein sequence ID" value="CAI9968194.1"/>
    <property type="molecule type" value="Genomic_DNA"/>
</dbReference>
<comment type="caution">
    <text evidence="2">The sequence shown here is derived from an EMBL/GenBank/DDBJ whole genome shotgun (WGS) entry which is preliminary data.</text>
</comment>